<gene>
    <name evidence="1" type="ORF">ACFOUY_17410</name>
</gene>
<evidence type="ECO:0000313" key="2">
    <source>
        <dbReference type="Proteomes" id="UP001595792"/>
    </source>
</evidence>
<protein>
    <recommendedName>
        <fullName evidence="3">HTH cro/C1-type domain-containing protein</fullName>
    </recommendedName>
</protein>
<organism evidence="1 2">
    <name type="scientific">Pedobacter jamesrossensis</name>
    <dbReference type="NCBI Taxonomy" id="1908238"/>
    <lineage>
        <taxon>Bacteria</taxon>
        <taxon>Pseudomonadati</taxon>
        <taxon>Bacteroidota</taxon>
        <taxon>Sphingobacteriia</taxon>
        <taxon>Sphingobacteriales</taxon>
        <taxon>Sphingobacteriaceae</taxon>
        <taxon>Pedobacter</taxon>
    </lineage>
</organism>
<dbReference type="Proteomes" id="UP001595792">
    <property type="component" value="Unassembled WGS sequence"/>
</dbReference>
<evidence type="ECO:0000313" key="1">
    <source>
        <dbReference type="EMBL" id="MFC4198488.1"/>
    </source>
</evidence>
<comment type="caution">
    <text evidence="1">The sequence shown here is derived from an EMBL/GenBank/DDBJ whole genome shotgun (WGS) entry which is preliminary data.</text>
</comment>
<evidence type="ECO:0008006" key="3">
    <source>
        <dbReference type="Google" id="ProtNLM"/>
    </source>
</evidence>
<accession>A0ABV8NR80</accession>
<dbReference type="EMBL" id="JBHSBY010000139">
    <property type="protein sequence ID" value="MFC4198488.1"/>
    <property type="molecule type" value="Genomic_DNA"/>
</dbReference>
<reference evidence="2" key="1">
    <citation type="journal article" date="2019" name="Int. J. Syst. Evol. Microbiol.">
        <title>The Global Catalogue of Microorganisms (GCM) 10K type strain sequencing project: providing services to taxonomists for standard genome sequencing and annotation.</title>
        <authorList>
            <consortium name="The Broad Institute Genomics Platform"/>
            <consortium name="The Broad Institute Genome Sequencing Center for Infectious Disease"/>
            <person name="Wu L."/>
            <person name="Ma J."/>
        </authorList>
    </citation>
    <scope>NUCLEOTIDE SEQUENCE [LARGE SCALE GENOMIC DNA]</scope>
    <source>
        <strain evidence="2">CCM 8689</strain>
    </source>
</reference>
<proteinExistence type="predicted"/>
<name>A0ABV8NR80_9SPHI</name>
<dbReference type="RefSeq" id="WP_378962484.1">
    <property type="nucleotide sequence ID" value="NZ_JBHRXC010000016.1"/>
</dbReference>
<sequence>MKTRKELKRANIVKCYLNDKEMQKLTELRLQLGLTMSDLLRSRLLDPRLLNINPSKLMLLLNEIGLDITSINSQLKKYFEDSSAQRENDSSCAIKEIIERYLSHQQRLELQIRRLLIRIEQRK</sequence>
<keyword evidence="2" id="KW-1185">Reference proteome</keyword>